<dbReference type="EMBL" id="CP136522">
    <property type="protein sequence ID" value="WOT03560.1"/>
    <property type="molecule type" value="Genomic_DNA"/>
</dbReference>
<dbReference type="SUPFAM" id="SSF53474">
    <property type="entry name" value="alpha/beta-Hydrolases"/>
    <property type="match status" value="1"/>
</dbReference>
<dbReference type="PRINTS" id="PR00111">
    <property type="entry name" value="ABHYDROLASE"/>
</dbReference>
<dbReference type="RefSeq" id="WP_310471186.1">
    <property type="nucleotide sequence ID" value="NZ_CP136522.1"/>
</dbReference>
<dbReference type="PRINTS" id="PR00412">
    <property type="entry name" value="EPOXHYDRLASE"/>
</dbReference>
<evidence type="ECO:0000259" key="2">
    <source>
        <dbReference type="Pfam" id="PF00561"/>
    </source>
</evidence>
<feature type="domain" description="AB hydrolase-1" evidence="2">
    <location>
        <begin position="30"/>
        <end position="294"/>
    </location>
</feature>
<name>A0ABZ0JT90_9GAMM</name>
<proteinExistence type="predicted"/>
<keyword evidence="4" id="KW-1185">Reference proteome</keyword>
<evidence type="ECO:0000313" key="4">
    <source>
        <dbReference type="Proteomes" id="UP001529491"/>
    </source>
</evidence>
<evidence type="ECO:0000256" key="1">
    <source>
        <dbReference type="ARBA" id="ARBA00022801"/>
    </source>
</evidence>
<dbReference type="InterPro" id="IPR000073">
    <property type="entry name" value="AB_hydrolase_1"/>
</dbReference>
<organism evidence="3 4">
    <name type="scientific">Shewanella youngdeokensis</name>
    <dbReference type="NCBI Taxonomy" id="2999068"/>
    <lineage>
        <taxon>Bacteria</taxon>
        <taxon>Pseudomonadati</taxon>
        <taxon>Pseudomonadota</taxon>
        <taxon>Gammaproteobacteria</taxon>
        <taxon>Alteromonadales</taxon>
        <taxon>Shewanellaceae</taxon>
        <taxon>Shewanella</taxon>
    </lineage>
</organism>
<keyword evidence="1 3" id="KW-0378">Hydrolase</keyword>
<evidence type="ECO:0000313" key="3">
    <source>
        <dbReference type="EMBL" id="WOT03560.1"/>
    </source>
</evidence>
<dbReference type="Proteomes" id="UP001529491">
    <property type="component" value="Chromosome"/>
</dbReference>
<protein>
    <submittedName>
        <fullName evidence="3">Alpha/beta hydrolase</fullName>
    </submittedName>
</protein>
<dbReference type="InterPro" id="IPR029058">
    <property type="entry name" value="AB_hydrolase_fold"/>
</dbReference>
<sequence>MTLQHKFTLIDDVSIHYVESLPLVKGDLTTLIFLHGFPEYWATWRHQLEYFSKQYRVIAPDLPGYNLSDKPVVTRFYAVPNLISFFASFIQQMCPKQKVILIAHDWGGAIAWPLTAFHPQLVKKLIILNAAHPSTFTREMVTNPQQMKKSAYIHQLISGSGEQVLSCNNFEFLSDKMMVSPQEGVFTAAIKARYRAVWSQPGAINGMLQYYRAMPQLAPSSDTQQQSVQPSTASPLKSLSDIKIPNIRIHVPTLILWGEQDDAFVNENLDGIEQYVTNCTVVRFPKCSHWLQHEVSDDINKAVNSFI</sequence>
<dbReference type="InterPro" id="IPR000639">
    <property type="entry name" value="Epox_hydrolase-like"/>
</dbReference>
<reference evidence="3 4" key="1">
    <citation type="submission" date="2023-10" db="EMBL/GenBank/DDBJ databases">
        <title>Complete genome sequence of Shewanella sp. DAU334.</title>
        <authorList>
            <person name="Lee Y.-S."/>
            <person name="Jeong H.-R."/>
            <person name="Hwang E.-J."/>
            <person name="Choi Y.-L."/>
            <person name="Kim G.-D."/>
        </authorList>
    </citation>
    <scope>NUCLEOTIDE SEQUENCE [LARGE SCALE GENOMIC DNA]</scope>
    <source>
        <strain evidence="3 4">DAU334</strain>
    </source>
</reference>
<dbReference type="GO" id="GO:0016787">
    <property type="term" value="F:hydrolase activity"/>
    <property type="evidence" value="ECO:0007669"/>
    <property type="project" value="UniProtKB-KW"/>
</dbReference>
<dbReference type="PANTHER" id="PTHR43329">
    <property type="entry name" value="EPOXIDE HYDROLASE"/>
    <property type="match status" value="1"/>
</dbReference>
<dbReference type="Pfam" id="PF00561">
    <property type="entry name" value="Abhydrolase_1"/>
    <property type="match status" value="1"/>
</dbReference>
<accession>A0ABZ0JT90</accession>
<gene>
    <name evidence="3" type="ORF">RGE70_09310</name>
</gene>
<dbReference type="Gene3D" id="3.40.50.1820">
    <property type="entry name" value="alpha/beta hydrolase"/>
    <property type="match status" value="1"/>
</dbReference>